<dbReference type="STRING" id="29536.FLB_07260"/>
<proteinExistence type="predicted"/>
<feature type="transmembrane region" description="Helical" evidence="6">
    <location>
        <begin position="134"/>
        <end position="154"/>
    </location>
</feature>
<feature type="transmembrane region" description="Helical" evidence="6">
    <location>
        <begin position="310"/>
        <end position="331"/>
    </location>
</feature>
<dbReference type="InterPro" id="IPR002797">
    <property type="entry name" value="Polysacc_synth"/>
</dbReference>
<evidence type="ECO:0000313" key="7">
    <source>
        <dbReference type="EMBL" id="SFN28703.1"/>
    </source>
</evidence>
<name>A0A1I4XTH5_9FLAO</name>
<evidence type="ECO:0000256" key="6">
    <source>
        <dbReference type="SAM" id="Phobius"/>
    </source>
</evidence>
<dbReference type="eggNOG" id="COG2244">
    <property type="taxonomic scope" value="Bacteria"/>
</dbReference>
<feature type="transmembrane region" description="Helical" evidence="6">
    <location>
        <begin position="379"/>
        <end position="400"/>
    </location>
</feature>
<feature type="transmembrane region" description="Helical" evidence="6">
    <location>
        <begin position="351"/>
        <end position="372"/>
    </location>
</feature>
<feature type="transmembrane region" description="Helical" evidence="6">
    <location>
        <begin position="192"/>
        <end position="212"/>
    </location>
</feature>
<organism evidence="7 8">
    <name type="scientific">Flavobacterium succinicans</name>
    <dbReference type="NCBI Taxonomy" id="29536"/>
    <lineage>
        <taxon>Bacteria</taxon>
        <taxon>Pseudomonadati</taxon>
        <taxon>Bacteroidota</taxon>
        <taxon>Flavobacteriia</taxon>
        <taxon>Flavobacteriales</taxon>
        <taxon>Flavobacteriaceae</taxon>
        <taxon>Flavobacterium</taxon>
    </lineage>
</organism>
<comment type="subcellular location">
    <subcellularLocation>
        <location evidence="1">Cell membrane</location>
        <topology evidence="1">Multi-pass membrane protein</topology>
    </subcellularLocation>
</comment>
<dbReference type="EMBL" id="FOUT01000009">
    <property type="protein sequence ID" value="SFN28703.1"/>
    <property type="molecule type" value="Genomic_DNA"/>
</dbReference>
<feature type="transmembrane region" description="Helical" evidence="6">
    <location>
        <begin position="279"/>
        <end position="298"/>
    </location>
</feature>
<evidence type="ECO:0000313" key="8">
    <source>
        <dbReference type="Proteomes" id="UP000182961"/>
    </source>
</evidence>
<dbReference type="PANTHER" id="PTHR30250:SF30">
    <property type="entry name" value="LIPID III FLIPPASE"/>
    <property type="match status" value="1"/>
</dbReference>
<dbReference type="Pfam" id="PF01943">
    <property type="entry name" value="Polysacc_synt"/>
    <property type="match status" value="1"/>
</dbReference>
<evidence type="ECO:0000256" key="4">
    <source>
        <dbReference type="ARBA" id="ARBA00022989"/>
    </source>
</evidence>
<feature type="transmembrane region" description="Helical" evidence="6">
    <location>
        <begin position="60"/>
        <end position="84"/>
    </location>
</feature>
<evidence type="ECO:0000256" key="3">
    <source>
        <dbReference type="ARBA" id="ARBA00022692"/>
    </source>
</evidence>
<feature type="transmembrane region" description="Helical" evidence="6">
    <location>
        <begin position="233"/>
        <end position="259"/>
    </location>
</feature>
<keyword evidence="4 6" id="KW-1133">Transmembrane helix</keyword>
<gene>
    <name evidence="7" type="ORF">SAMN05444143_109118</name>
</gene>
<dbReference type="PANTHER" id="PTHR30250">
    <property type="entry name" value="PST FAMILY PREDICTED COLANIC ACID TRANSPORTER"/>
    <property type="match status" value="1"/>
</dbReference>
<dbReference type="InterPro" id="IPR044550">
    <property type="entry name" value="WzxE"/>
</dbReference>
<feature type="transmembrane region" description="Helical" evidence="6">
    <location>
        <begin position="406"/>
        <end position="426"/>
    </location>
</feature>
<dbReference type="GO" id="GO:0009246">
    <property type="term" value="P:enterobacterial common antigen biosynthetic process"/>
    <property type="evidence" value="ECO:0007669"/>
    <property type="project" value="InterPro"/>
</dbReference>
<keyword evidence="2" id="KW-1003">Cell membrane</keyword>
<dbReference type="Proteomes" id="UP000182961">
    <property type="component" value="Unassembled WGS sequence"/>
</dbReference>
<feature type="transmembrane region" description="Helical" evidence="6">
    <location>
        <begin position="166"/>
        <end position="186"/>
    </location>
</feature>
<dbReference type="CDD" id="cd13125">
    <property type="entry name" value="MATE_like_10"/>
    <property type="match status" value="1"/>
</dbReference>
<dbReference type="GO" id="GO:0005886">
    <property type="term" value="C:plasma membrane"/>
    <property type="evidence" value="ECO:0007669"/>
    <property type="project" value="UniProtKB-SubCell"/>
</dbReference>
<feature type="transmembrane region" description="Helical" evidence="6">
    <location>
        <begin position="96"/>
        <end position="122"/>
    </location>
</feature>
<dbReference type="InterPro" id="IPR050833">
    <property type="entry name" value="Poly_Biosynth_Transport"/>
</dbReference>
<keyword evidence="5 6" id="KW-0472">Membrane</keyword>
<sequence length="434" mass="49359">MLILSHFKNKYLKFFKENNLFKVLSVNSLSVGTTFVLGFISNKMVAVFLGPSGMAILGNFRNLGAMLKSVATLGISTSLVKLVAENKENKKALSELYATFLSVFFIISSLLAIGVFCFAEAIGQLLFHSNQWTTPIRIVGLSLPLVLLNTFWLAIYNGLEQFKTIVLVQLVSSVLVFLVTISLIYFHTISGAVWAIAVSELLMVFATLVFVIKDKRLFQFHFRFLIKKEYVTAIQKFSAMALLTAIIAPLTLLLIRNAITVNYSLVEAGFWEATTKLSSFYMLFFTSGLSLYYMPKLASLSTEDAFKQEVKVYFSSFVPLFLVMLLVLFFAKEWILKWVFTPEFLKLQSVLIWQFLGDFFKILTLAFGYQILVKARLKVYFFLEITFNLSYLLLSLYWIKTRGYEGAIQAYCYASALGFVLILLVFRKLFLPKS</sequence>
<keyword evidence="8" id="KW-1185">Reference proteome</keyword>
<reference evidence="8" key="1">
    <citation type="submission" date="2016-10" db="EMBL/GenBank/DDBJ databases">
        <authorList>
            <person name="Varghese N."/>
            <person name="Submissions S."/>
        </authorList>
    </citation>
    <scope>NUCLEOTIDE SEQUENCE [LARGE SCALE GENOMIC DNA]</scope>
    <source>
        <strain evidence="8">DSM 4002</strain>
    </source>
</reference>
<dbReference type="AlphaFoldDB" id="A0A1I4XTH5"/>
<keyword evidence="3 6" id="KW-0812">Transmembrane</keyword>
<protein>
    <submittedName>
        <fullName evidence="7">Polysaccharide transporter, PST family</fullName>
    </submittedName>
</protein>
<feature type="transmembrane region" description="Helical" evidence="6">
    <location>
        <begin position="20"/>
        <end position="40"/>
    </location>
</feature>
<evidence type="ECO:0000256" key="2">
    <source>
        <dbReference type="ARBA" id="ARBA00022475"/>
    </source>
</evidence>
<evidence type="ECO:0000256" key="5">
    <source>
        <dbReference type="ARBA" id="ARBA00023136"/>
    </source>
</evidence>
<evidence type="ECO:0000256" key="1">
    <source>
        <dbReference type="ARBA" id="ARBA00004651"/>
    </source>
</evidence>
<accession>A0A1I4XTH5</accession>